<feature type="compositionally biased region" description="Basic and acidic residues" evidence="3">
    <location>
        <begin position="21"/>
        <end position="37"/>
    </location>
</feature>
<feature type="compositionally biased region" description="Acidic residues" evidence="3">
    <location>
        <begin position="140"/>
        <end position="154"/>
    </location>
</feature>
<dbReference type="GO" id="GO:0000462">
    <property type="term" value="P:maturation of SSU-rRNA from tricistronic rRNA transcript (SSU-rRNA, 5.8S rRNA, LSU-rRNA)"/>
    <property type="evidence" value="ECO:0007669"/>
    <property type="project" value="TreeGrafter"/>
</dbReference>
<dbReference type="STRING" id="404692.A0A0J6XYH0"/>
<feature type="region of interest" description="Disordered" evidence="3">
    <location>
        <begin position="515"/>
        <end position="545"/>
    </location>
</feature>
<dbReference type="Pfam" id="PF13339">
    <property type="entry name" value="AATF-Che1"/>
    <property type="match status" value="1"/>
</dbReference>
<feature type="region of interest" description="Disordered" evidence="3">
    <location>
        <begin position="300"/>
        <end position="322"/>
    </location>
</feature>
<sequence length="545" mass="60317">MVGVKKKVKSLAEQIADLDDPTPKDFDPEDQNDHGQTSDDEDQISEDGEGLEISGREHYEVVGYGLSPDKLFKHLELTFCDSCRKSKLRKPLPIELGREYAGSRISRNALDASDNEDGPFGLGDSEEDLEDSDDSKISGPEDDLDDDDEKDDDSMGGSDGRGDEDEEMDSDDLEDDEEEDEEDEEQEENPSRRAAGVSDERDELRRLMASDHKAVAASISQAAKADVAKGAAVKRQRRAFDALLNSRIKLQKGVTSINSIPPDAEVDVSTHAELIKSAEAAALALWNALDDLRHTLADSRFKDSSTSSKKRKRTPIAPDTPSSEIWSRMNDLEVQFLPHRRAVLDKWSLKARGIRAALPSNQNKLLAKNSDHQTITAVLDAHIATETSANTTHPQRNGDIQAQTPSSIIYNDTAFYQSLLRDLVEQRMSSSASAGILDSQLPSRLTGLSIHPTTGMRKDKVKRAVDTKASKGRKMKYNVHEKLQNFMAPEERGSWGDRAREEFFASLLGRSAREVLGEESEDEGMNGVASDDEDMEEGGLRLFRN</sequence>
<reference evidence="7" key="1">
    <citation type="journal article" date="2010" name="Genome Res.">
        <title>Population genomic sequencing of Coccidioides fungi reveals recent hybridization and transposon control.</title>
        <authorList>
            <person name="Neafsey D.E."/>
            <person name="Barker B.M."/>
            <person name="Sharpton T.J."/>
            <person name="Stajich J.E."/>
            <person name="Park D.J."/>
            <person name="Whiston E."/>
            <person name="Hung C.-Y."/>
            <person name="McMahan C."/>
            <person name="White J."/>
            <person name="Sykes S."/>
            <person name="Heiman D."/>
            <person name="Young S."/>
            <person name="Zeng Q."/>
            <person name="Abouelleil A."/>
            <person name="Aftuck L."/>
            <person name="Bessette D."/>
            <person name="Brown A."/>
            <person name="FitzGerald M."/>
            <person name="Lui A."/>
            <person name="Macdonald J.P."/>
            <person name="Priest M."/>
            <person name="Orbach M.J."/>
            <person name="Galgiani J.N."/>
            <person name="Kirkland T.N."/>
            <person name="Cole G.T."/>
            <person name="Birren B.W."/>
            <person name="Henn M.R."/>
            <person name="Taylor J.W."/>
            <person name="Rounsley S.D."/>
        </authorList>
    </citation>
    <scope>NUCLEOTIDE SEQUENCE [LARGE SCALE GENOMIC DNA]</scope>
    <source>
        <strain evidence="7">RMSCC 2394</strain>
    </source>
</reference>
<feature type="region of interest" description="Disordered" evidence="3">
    <location>
        <begin position="13"/>
        <end position="56"/>
    </location>
</feature>
<evidence type="ECO:0000259" key="5">
    <source>
        <dbReference type="Pfam" id="PF13339"/>
    </source>
</evidence>
<evidence type="ECO:0000256" key="1">
    <source>
        <dbReference type="ARBA" id="ARBA00008966"/>
    </source>
</evidence>
<feature type="domain" description="AATF leucine zipper-containing" evidence="5">
    <location>
        <begin position="226"/>
        <end position="350"/>
    </location>
</feature>
<dbReference type="EMBL" id="DS028093">
    <property type="protein sequence ID" value="KMP01326.1"/>
    <property type="molecule type" value="Genomic_DNA"/>
</dbReference>
<feature type="compositionally biased region" description="Acidic residues" evidence="3">
    <location>
        <begin position="124"/>
        <end position="133"/>
    </location>
</feature>
<dbReference type="OrthoDB" id="5783963at2759"/>
<organism evidence="6 7">
    <name type="scientific">Coccidioides immitis RMSCC 2394</name>
    <dbReference type="NCBI Taxonomy" id="404692"/>
    <lineage>
        <taxon>Eukaryota</taxon>
        <taxon>Fungi</taxon>
        <taxon>Dikarya</taxon>
        <taxon>Ascomycota</taxon>
        <taxon>Pezizomycotina</taxon>
        <taxon>Eurotiomycetes</taxon>
        <taxon>Eurotiomycetidae</taxon>
        <taxon>Onygenales</taxon>
        <taxon>Onygenaceae</taxon>
        <taxon>Coccidioides</taxon>
    </lineage>
</organism>
<dbReference type="Proteomes" id="UP000054565">
    <property type="component" value="Unassembled WGS sequence"/>
</dbReference>
<comment type="similarity">
    <text evidence="1">Belongs to the AATF family.</text>
</comment>
<dbReference type="AlphaFoldDB" id="A0A0J6XYH0"/>
<feature type="compositionally biased region" description="Acidic residues" evidence="3">
    <location>
        <begin position="517"/>
        <end position="537"/>
    </location>
</feature>
<evidence type="ECO:0000313" key="7">
    <source>
        <dbReference type="Proteomes" id="UP000054565"/>
    </source>
</evidence>
<name>A0A0J6XYH0_COCIT</name>
<dbReference type="PANTHER" id="PTHR15565">
    <property type="entry name" value="AATF PROTEIN APOPTOSIS ANTAGONIZING TRANSCRIPTION FACTOR"/>
    <property type="match status" value="1"/>
</dbReference>
<evidence type="ECO:0000256" key="3">
    <source>
        <dbReference type="SAM" id="MobiDB-lite"/>
    </source>
</evidence>
<proteinExistence type="inferred from homology"/>
<evidence type="ECO:0000259" key="4">
    <source>
        <dbReference type="Pfam" id="PF08164"/>
    </source>
</evidence>
<feature type="region of interest" description="Disordered" evidence="3">
    <location>
        <begin position="91"/>
        <end position="200"/>
    </location>
</feature>
<evidence type="ECO:0000313" key="6">
    <source>
        <dbReference type="EMBL" id="KMP01326.1"/>
    </source>
</evidence>
<evidence type="ECO:0000256" key="2">
    <source>
        <dbReference type="ARBA" id="ARBA00013850"/>
    </source>
</evidence>
<dbReference type="InterPro" id="IPR039223">
    <property type="entry name" value="AATF/Bfr2"/>
</dbReference>
<protein>
    <recommendedName>
        <fullName evidence="2">Protein BFR2</fullName>
    </recommendedName>
</protein>
<dbReference type="InterPro" id="IPR012617">
    <property type="entry name" value="AATF_C"/>
</dbReference>
<dbReference type="InterPro" id="IPR025160">
    <property type="entry name" value="AATF"/>
</dbReference>
<dbReference type="PANTHER" id="PTHR15565:SF0">
    <property type="entry name" value="PROTEIN AATF"/>
    <property type="match status" value="1"/>
</dbReference>
<feature type="domain" description="Apoptosis-antagonizing transcription factor C-terminal" evidence="4">
    <location>
        <begin position="416"/>
        <end position="508"/>
    </location>
</feature>
<accession>A0A0J6XYH0</accession>
<feature type="compositionally biased region" description="Acidic residues" evidence="3">
    <location>
        <begin position="162"/>
        <end position="188"/>
    </location>
</feature>
<dbReference type="Pfam" id="PF08164">
    <property type="entry name" value="TRAUB"/>
    <property type="match status" value="1"/>
</dbReference>
<gene>
    <name evidence="6" type="ORF">CIRG_01466</name>
</gene>
<dbReference type="GO" id="GO:0005730">
    <property type="term" value="C:nucleolus"/>
    <property type="evidence" value="ECO:0007669"/>
    <property type="project" value="TreeGrafter"/>
</dbReference>
<feature type="compositionally biased region" description="Acidic residues" evidence="3">
    <location>
        <begin position="38"/>
        <end position="50"/>
    </location>
</feature>